<feature type="transmembrane region" description="Helical" evidence="1">
    <location>
        <begin position="106"/>
        <end position="129"/>
    </location>
</feature>
<feature type="transmembrane region" description="Helical" evidence="1">
    <location>
        <begin position="174"/>
        <end position="201"/>
    </location>
</feature>
<dbReference type="PATRIC" id="fig|423211.3.peg.128"/>
<keyword evidence="1" id="KW-1133">Transmembrane helix</keyword>
<organism evidence="2 3">
    <name type="scientific">Streptococcus suis (strain GZ1)</name>
    <dbReference type="NCBI Taxonomy" id="423211"/>
    <lineage>
        <taxon>Bacteria</taxon>
        <taxon>Bacillati</taxon>
        <taxon>Bacillota</taxon>
        <taxon>Bacilli</taxon>
        <taxon>Lactobacillales</taxon>
        <taxon>Streptococcaceae</taxon>
        <taxon>Streptococcus</taxon>
    </lineage>
</organism>
<dbReference type="GO" id="GO:0016020">
    <property type="term" value="C:membrane"/>
    <property type="evidence" value="ECO:0007669"/>
    <property type="project" value="InterPro"/>
</dbReference>
<feature type="transmembrane region" description="Helical" evidence="1">
    <location>
        <begin position="72"/>
        <end position="94"/>
    </location>
</feature>
<evidence type="ECO:0000313" key="2">
    <source>
        <dbReference type="EMBL" id="ADE30594.1"/>
    </source>
</evidence>
<sequence length="247" mass="27737">MHRVDGLRQVYVDGMLPHNEADLCLHLMSPRVGTLVLAESSAVNHCIRCRIHTTAPFFEKGAFFMEKKIPKLTVQLLAAIAMTLALVMIVENYFSIRISDTLQVQFTFIPNTILGAIAGPVWAAVFAAISDPVFVLFSGQTVLFTWILIEAVSAFIYGWFFYRKPLDTKNKADWLYVAGVVVLIQVVISFIMTPIALHFHFGTPWIVLYSSRLIKAVFEIPLRIVVTMLVLPSLQKIPELAKLMGIK</sequence>
<dbReference type="EMBL" id="CP000837">
    <property type="protein sequence ID" value="ADE30594.1"/>
    <property type="molecule type" value="Genomic_DNA"/>
</dbReference>
<name>D5AFH9_STRGZ</name>
<dbReference type="NCBIfam" id="TIGR04518">
    <property type="entry name" value="ECF_S_folT_fam"/>
    <property type="match status" value="1"/>
</dbReference>
<evidence type="ECO:0000313" key="3">
    <source>
        <dbReference type="Proteomes" id="UP000002359"/>
    </source>
</evidence>
<evidence type="ECO:0000256" key="1">
    <source>
        <dbReference type="SAM" id="Phobius"/>
    </source>
</evidence>
<dbReference type="Gene3D" id="1.10.1760.20">
    <property type="match status" value="1"/>
</dbReference>
<proteinExistence type="predicted"/>
<accession>D5AFH9</accession>
<gene>
    <name evidence="2" type="ordered locus">SSGZ1_0129</name>
</gene>
<dbReference type="KEGG" id="ssw:SSGZ1_0129"/>
<feature type="transmembrane region" description="Helical" evidence="1">
    <location>
        <begin position="141"/>
        <end position="162"/>
    </location>
</feature>
<keyword evidence="1" id="KW-0812">Transmembrane</keyword>
<keyword evidence="1" id="KW-0472">Membrane</keyword>
<reference evidence="2 3" key="1">
    <citation type="journal article" date="2009" name="J. Infect. Dis.">
        <title>Clinical, experimental, and genomic differences between intermediately pathogenic, highly pathogenic, and epidemic Streptococcus suis.</title>
        <authorList>
            <person name="Ye C."/>
            <person name="Zheng H."/>
            <person name="Zhang J."/>
            <person name="Jing H."/>
            <person name="Wang L."/>
            <person name="Xiong Y."/>
            <person name="Wang W."/>
            <person name="Zhou Z."/>
            <person name="Sun Q."/>
            <person name="Luo X."/>
            <person name="Du H."/>
            <person name="Gottschalk M."/>
            <person name="Xu J."/>
        </authorList>
    </citation>
    <scope>NUCLEOTIDE SEQUENCE [LARGE SCALE GENOMIC DNA]</scope>
    <source>
        <strain evidence="2 3">GZ1</strain>
    </source>
</reference>
<dbReference type="Proteomes" id="UP000002359">
    <property type="component" value="Chromosome"/>
</dbReference>
<protein>
    <submittedName>
        <fullName evidence="2">Accessory gene regulator B</fullName>
    </submittedName>
</protein>
<dbReference type="InterPro" id="IPR030949">
    <property type="entry name" value="ECF_S_folate_fam"/>
</dbReference>
<dbReference type="HOGENOM" id="CLU_098232_1_0_9"/>
<dbReference type="AlphaFoldDB" id="D5AFH9"/>